<feature type="region of interest" description="Disordered" evidence="10">
    <location>
        <begin position="1081"/>
        <end position="1119"/>
    </location>
</feature>
<evidence type="ECO:0000256" key="10">
    <source>
        <dbReference type="SAM" id="MobiDB-lite"/>
    </source>
</evidence>
<dbReference type="InterPro" id="IPR040017">
    <property type="entry name" value="XPOT"/>
</dbReference>
<protein>
    <recommendedName>
        <fullName evidence="3 9">Exportin-T</fullName>
    </recommendedName>
    <alternativeName>
        <fullName evidence="9">Exportin(tRNA)</fullName>
    </alternativeName>
    <alternativeName>
        <fullName evidence="9">tRNA exportin</fullName>
    </alternativeName>
</protein>
<dbReference type="GO" id="GO:0000049">
    <property type="term" value="F:tRNA binding"/>
    <property type="evidence" value="ECO:0007669"/>
    <property type="project" value="UniProtKB-UniRule"/>
</dbReference>
<evidence type="ECO:0000256" key="7">
    <source>
        <dbReference type="ARBA" id="ARBA00022884"/>
    </source>
</evidence>
<feature type="domain" description="Exportin-T C-terminal" evidence="13">
    <location>
        <begin position="301"/>
        <end position="977"/>
    </location>
</feature>
<dbReference type="GO" id="GO:0016363">
    <property type="term" value="C:nuclear matrix"/>
    <property type="evidence" value="ECO:0007669"/>
    <property type="project" value="TreeGrafter"/>
</dbReference>
<feature type="compositionally biased region" description="Low complexity" evidence="10">
    <location>
        <begin position="1203"/>
        <end position="1219"/>
    </location>
</feature>
<comment type="function">
    <text evidence="9">tRNA nucleus export receptor which facilitates tRNA translocation across the nuclear pore complex.</text>
</comment>
<evidence type="ECO:0000256" key="2">
    <source>
        <dbReference type="ARBA" id="ARBA00009466"/>
    </source>
</evidence>
<feature type="domain" description="Exportin-1/Importin-beta-like" evidence="12">
    <location>
        <begin position="106"/>
        <end position="266"/>
    </location>
</feature>
<reference evidence="14 15" key="1">
    <citation type="journal article" date="2017" name="Mycologia">
        <title>Bifiguratus adelaidae, gen. et sp. nov., a new member of Mucoromycotina in endophytic and soil-dwelling habitats.</title>
        <authorList>
            <person name="Torres-Cruz T.J."/>
            <person name="Billingsley Tobias T.L."/>
            <person name="Almatruk M."/>
            <person name="Hesse C."/>
            <person name="Kuske C.R."/>
            <person name="Desiro A."/>
            <person name="Benucci G.M."/>
            <person name="Bonito G."/>
            <person name="Stajich J.E."/>
            <person name="Dunlap C."/>
            <person name="Arnold A.E."/>
            <person name="Porras-Alfaro A."/>
        </authorList>
    </citation>
    <scope>NUCLEOTIDE SEQUENCE [LARGE SCALE GENOMIC DNA]</scope>
    <source>
        <strain evidence="14 15">AZ0501</strain>
    </source>
</reference>
<dbReference type="InterPro" id="IPR011989">
    <property type="entry name" value="ARM-like"/>
</dbReference>
<comment type="subcellular location">
    <subcellularLocation>
        <location evidence="1 9">Cytoplasm</location>
    </subcellularLocation>
    <subcellularLocation>
        <location evidence="9">Nucleus</location>
    </subcellularLocation>
    <text evidence="9">Shuttles between the nucleus and the cytoplasm.</text>
</comment>
<organism evidence="14 15">
    <name type="scientific">Bifiguratus adelaidae</name>
    <dbReference type="NCBI Taxonomy" id="1938954"/>
    <lineage>
        <taxon>Eukaryota</taxon>
        <taxon>Fungi</taxon>
        <taxon>Fungi incertae sedis</taxon>
        <taxon>Mucoromycota</taxon>
        <taxon>Mucoromycotina</taxon>
        <taxon>Endogonomycetes</taxon>
        <taxon>Endogonales</taxon>
        <taxon>Endogonales incertae sedis</taxon>
        <taxon>Bifiguratus</taxon>
    </lineage>
</organism>
<dbReference type="Pfam" id="PF08389">
    <property type="entry name" value="Xpo1"/>
    <property type="match status" value="1"/>
</dbReference>
<proteinExistence type="inferred from homology"/>
<keyword evidence="5 9" id="KW-0963">Cytoplasm</keyword>
<evidence type="ECO:0000256" key="3">
    <source>
        <dbReference type="ARBA" id="ARBA00018928"/>
    </source>
</evidence>
<dbReference type="Pfam" id="PF19282">
    <property type="entry name" value="Exportin-T"/>
    <property type="match status" value="1"/>
</dbReference>
<comment type="caution">
    <text evidence="14">The sequence shown here is derived from an EMBL/GenBank/DDBJ whole genome shotgun (WGS) entry which is preliminary data.</text>
</comment>
<keyword evidence="7 9" id="KW-0694">RNA-binding</keyword>
<dbReference type="GO" id="GO:0071528">
    <property type="term" value="P:tRNA re-export from nucleus"/>
    <property type="evidence" value="ECO:0007669"/>
    <property type="project" value="UniProtKB-UniRule"/>
</dbReference>
<evidence type="ECO:0000256" key="6">
    <source>
        <dbReference type="ARBA" id="ARBA00022555"/>
    </source>
</evidence>
<feature type="region of interest" description="Disordered" evidence="10">
    <location>
        <begin position="1764"/>
        <end position="1814"/>
    </location>
</feature>
<keyword evidence="8 9" id="KW-0539">Nucleus</keyword>
<evidence type="ECO:0000256" key="8">
    <source>
        <dbReference type="ARBA" id="ARBA00023242"/>
    </source>
</evidence>
<dbReference type="PANTHER" id="PTHR15952:SF11">
    <property type="entry name" value="EXPORTIN-T"/>
    <property type="match status" value="1"/>
</dbReference>
<dbReference type="InterPro" id="IPR013598">
    <property type="entry name" value="Exportin-1/Importin-b-like"/>
</dbReference>
<accession>A0A261Y3G0</accession>
<dbReference type="InterPro" id="IPR045546">
    <property type="entry name" value="Exportin-T_C"/>
</dbReference>
<evidence type="ECO:0000259" key="12">
    <source>
        <dbReference type="Pfam" id="PF08389"/>
    </source>
</evidence>
<dbReference type="Pfam" id="PF03810">
    <property type="entry name" value="IBN_N"/>
    <property type="match status" value="1"/>
</dbReference>
<feature type="compositionally biased region" description="Basic and acidic residues" evidence="10">
    <location>
        <begin position="981"/>
        <end position="991"/>
    </location>
</feature>
<dbReference type="SUPFAM" id="SSF48371">
    <property type="entry name" value="ARM repeat"/>
    <property type="match status" value="1"/>
</dbReference>
<dbReference type="InterPro" id="IPR016024">
    <property type="entry name" value="ARM-type_fold"/>
</dbReference>
<feature type="region of interest" description="Disordered" evidence="10">
    <location>
        <begin position="1145"/>
        <end position="1168"/>
    </location>
</feature>
<dbReference type="PANTHER" id="PTHR15952">
    <property type="entry name" value="EXPORTIN-T/LOS1"/>
    <property type="match status" value="1"/>
</dbReference>
<dbReference type="GO" id="GO:0005737">
    <property type="term" value="C:cytoplasm"/>
    <property type="evidence" value="ECO:0007669"/>
    <property type="project" value="UniProtKB-SubCell"/>
</dbReference>
<dbReference type="OrthoDB" id="26399at2759"/>
<keyword evidence="4 9" id="KW-0813">Transport</keyword>
<feature type="compositionally biased region" description="Low complexity" evidence="10">
    <location>
        <begin position="1775"/>
        <end position="1802"/>
    </location>
</feature>
<dbReference type="GO" id="GO:0006886">
    <property type="term" value="P:intracellular protein transport"/>
    <property type="evidence" value="ECO:0007669"/>
    <property type="project" value="InterPro"/>
</dbReference>
<feature type="region of interest" description="Disordered" evidence="10">
    <location>
        <begin position="981"/>
        <end position="1033"/>
    </location>
</feature>
<evidence type="ECO:0000256" key="5">
    <source>
        <dbReference type="ARBA" id="ARBA00022490"/>
    </source>
</evidence>
<feature type="region of interest" description="Disordered" evidence="10">
    <location>
        <begin position="1335"/>
        <end position="1355"/>
    </location>
</feature>
<feature type="domain" description="Importin N-terminal" evidence="11">
    <location>
        <begin position="27"/>
        <end position="86"/>
    </location>
</feature>
<gene>
    <name evidence="14" type="ORF">BZG36_02232</name>
</gene>
<evidence type="ECO:0000256" key="4">
    <source>
        <dbReference type="ARBA" id="ARBA00022448"/>
    </source>
</evidence>
<dbReference type="GO" id="GO:0031267">
    <property type="term" value="F:small GTPase binding"/>
    <property type="evidence" value="ECO:0007669"/>
    <property type="project" value="InterPro"/>
</dbReference>
<dbReference type="InterPro" id="IPR001494">
    <property type="entry name" value="Importin-beta_N"/>
</dbReference>
<feature type="compositionally biased region" description="Low complexity" evidence="10">
    <location>
        <begin position="1100"/>
        <end position="1113"/>
    </location>
</feature>
<evidence type="ECO:0000256" key="9">
    <source>
        <dbReference type="RuleBase" id="RU366037"/>
    </source>
</evidence>
<keyword evidence="6 9" id="KW-0820">tRNA-binding</keyword>
<name>A0A261Y3G0_9FUNG</name>
<dbReference type="EMBL" id="MVBO01000021">
    <property type="protein sequence ID" value="OZJ05156.1"/>
    <property type="molecule type" value="Genomic_DNA"/>
</dbReference>
<evidence type="ECO:0000256" key="1">
    <source>
        <dbReference type="ARBA" id="ARBA00004496"/>
    </source>
</evidence>
<evidence type="ECO:0000259" key="11">
    <source>
        <dbReference type="Pfam" id="PF03810"/>
    </source>
</evidence>
<dbReference type="Proteomes" id="UP000242875">
    <property type="component" value="Unassembled WGS sequence"/>
</dbReference>
<keyword evidence="15" id="KW-1185">Reference proteome</keyword>
<feature type="region of interest" description="Disordered" evidence="10">
    <location>
        <begin position="1200"/>
        <end position="1249"/>
    </location>
</feature>
<dbReference type="Gene3D" id="1.25.10.10">
    <property type="entry name" value="Leucine-rich Repeat Variant"/>
    <property type="match status" value="1"/>
</dbReference>
<dbReference type="GO" id="GO:0005643">
    <property type="term" value="C:nuclear pore"/>
    <property type="evidence" value="ECO:0007669"/>
    <property type="project" value="TreeGrafter"/>
</dbReference>
<evidence type="ECO:0000313" key="15">
    <source>
        <dbReference type="Proteomes" id="UP000242875"/>
    </source>
</evidence>
<sequence>MESIEQAVAYALNPTADPGLKQQAGLYCEQVKASPDGWQVCLQLFVRDPKSTPEARFFALQVIEEAVDKRFTSLDPSAVGYLQQGLMTYVKREYADIPNNPNLDIPYIRNKLAHAIVLLFLNTYPETWASFFDDFLNTLASNPTNGGSPSSSTNIQAVDFFLRLNLSLDEEIARQDVPRGREQTLRNTQIKDAMRDGDIRKLANAWFELLQEYKDRDQSIADMCLKVIGVFISWMDIGLVVNDPFMRLIFDLLRGTVLRNGACECLVESGDEEFVERVAKLVNELGIQLCDIWTGNGVPKEMKDAAYVEIEKAIPYLLRFLADEYDDTASAVFPFAGALLNEVKRQNKGAGQGMLGEPQRKWLMSMLEVCIQKMKYDEEYDWVNGEDGAEEEAAFLDIRKNLRGFVDAIAAIDEQMFIGYATKLVGSSLEQYTREGDNMDWRTLELALYVMYYYGETSKKQLQYVISISAGQKLTPMGEMMSTMVSTAPYSHPHPSIPLQYFENVVRYYQFFEPKSEHIGQVLEAFVGQRGLHNPLKHVRMRSWYLFHRFVKSLKPKMGPYVEIVVSTINDLLVIQAELPPVLPDGASIDPAATATTFDSQIYLFEAVGMLISIDTIAPQTQAKYLEAILNPLMSGIQEYMGKEMYQPEEPLFPIQLHHYMSAIGSVAKGFPEQNKNTQNTQPWAPLFRQCAETIVMVLQAINRFEVIREGARFSFSRLINCLGQDMLPYLPPVISALLTECQISELSEFLPFVSQIAHKFKPHIATVLSNLLQPLIEKVFSFLKQTPSGTDEAVLLQELKQAYLLFLISLFQSDIESVYLTEQNLSFLPVIMQSVIHYASDTSAPTVEKMAFGLLLRMVNAWGVKAPKVNGTVDATPTASPVPGFESFMYEHVLRICFEVPLKAEFNLSDAQTVLCVTEIAGIQKAMYEQQPDGFVTYMRAQFLPAIQCPPELAEEYLQAIQTLDNRMFKRFFQELDMRRSSQQDDRPFERPTTLRMQSDTQVKDAAEFSRPQYLHRHGTAPTGTSSSRLPRRALHDISNTQAHRLVQYSHDLEFDNEHAPAFPLRTEGLAASLFLTTSPRSFQSSPTSHTSRHRRRSSSSGSSTHSPSPGSKKLGLATNLSTLETQRILQEADELAERYGSRMNSAPTSLHSDDDGECSSIDTDLSPSEHAHHMLESLTSNSLGASITSDFEILGDSERQSSAALSSSPHPTSPISPVTFSPSIGKFDKPDDPSPNDHMLSSGFLSNVGDYANPQARHLEQPSSEPLLAQSTDDCESLTLPAAFRVMMLGQPMGTEKHLIRNKISRALFESLRPLQGSEPGELEHSSKIISSAQPEFSPVPNPRTSSSTSSGKSLATTFVMRPAFQGRRSLSTTESAEFVSRSTMFPSSSTLDTSKPHTTSTSSFVNLSALPAEPFKEKKYQILMLNLFSSSIRPHSPVETSEDHGLCLIEADFTWSGQIDLQLAELYLKERLQLNFKPKPNAFSVYDDTTPRASIVAHRSGANHIVKSLSNMLSRDLDVLWDMLCGKTPETTNQTTMLPSFPGTILSDESPNAVDVAIYVYQCPEGDLYEDQEVQDRLEQDMLFLWRLSTFEIPIMILVTGCADAGDSSRLSQYHSHQTLLDLLTQYHVPIDQCMIFSAFKDIPNTALHDRLTLLRHHAETVAQKRADVALAHQVQVAQREREQRRQRAWRRRMVMGLLWCLIGWHVIQFLGWGMHHVSKHATGRLQPTAISLVGGVSTASKAPSSTQDAAAFDAWSGRHIHRRPPFAPPNSSSSTVSSSTASVQASETSRTSSVSTTTAKMPLPSPTSSYPLHAKSTITSTLIQPRFPPSFMQRLRQEARRTVREGTGNLTEHTQYLQSRIILAVNIIVTRTIEAIQRIQEWLFMVWEGGWWGGVDPRRRALIE</sequence>
<evidence type="ECO:0000259" key="13">
    <source>
        <dbReference type="Pfam" id="PF19282"/>
    </source>
</evidence>
<evidence type="ECO:0000313" key="14">
    <source>
        <dbReference type="EMBL" id="OZJ05156.1"/>
    </source>
</evidence>
<comment type="similarity">
    <text evidence="2 9">Belongs to the exportin family.</text>
</comment>